<keyword evidence="1" id="KW-0812">Transmembrane</keyword>
<evidence type="ECO:0000313" key="3">
    <source>
        <dbReference type="Proteomes" id="UP000075884"/>
    </source>
</evidence>
<proteinExistence type="predicted"/>
<evidence type="ECO:0000313" key="2">
    <source>
        <dbReference type="EnsemblMetazoa" id="ADIR014693-PA"/>
    </source>
</evidence>
<reference evidence="2" key="2">
    <citation type="submission" date="2020-05" db="UniProtKB">
        <authorList>
            <consortium name="EnsemblMetazoa"/>
        </authorList>
    </citation>
    <scope>IDENTIFICATION</scope>
    <source>
        <strain evidence="2">WRAIR2</strain>
    </source>
</reference>
<dbReference type="EnsemblMetazoa" id="ADIR014693-RA">
    <property type="protein sequence ID" value="ADIR014693-PA"/>
    <property type="gene ID" value="ADIR014693"/>
</dbReference>
<dbReference type="VEuPathDB" id="VectorBase:ADIR014693"/>
<accession>A0A182NXX7</accession>
<dbReference type="AlphaFoldDB" id="A0A182NXX7"/>
<organism evidence="2 3">
    <name type="scientific">Anopheles dirus</name>
    <dbReference type="NCBI Taxonomy" id="7168"/>
    <lineage>
        <taxon>Eukaryota</taxon>
        <taxon>Metazoa</taxon>
        <taxon>Ecdysozoa</taxon>
        <taxon>Arthropoda</taxon>
        <taxon>Hexapoda</taxon>
        <taxon>Insecta</taxon>
        <taxon>Pterygota</taxon>
        <taxon>Neoptera</taxon>
        <taxon>Endopterygota</taxon>
        <taxon>Diptera</taxon>
        <taxon>Nematocera</taxon>
        <taxon>Culicoidea</taxon>
        <taxon>Culicidae</taxon>
        <taxon>Anophelinae</taxon>
        <taxon>Anopheles</taxon>
    </lineage>
</organism>
<feature type="transmembrane region" description="Helical" evidence="1">
    <location>
        <begin position="77"/>
        <end position="97"/>
    </location>
</feature>
<sequence length="182" mass="21657">MNQRMGQGDATVSVRALWNLDRRYLQSVQHFTAEQLVRTFGDLLVKYFKALRQRFLRYQLLRHEGQRFLGRFFRDLSCLRLFLLLCGFELCLALVCGRYGNGWLLLDPFLLRSIPLCWWLIFLHVWFGRHRRLFGRFLRAFSFLPEWFGHDDGSGGCGGSRLCGFRRLDRFRFGHLVCFALH</sequence>
<keyword evidence="1" id="KW-1133">Transmembrane helix</keyword>
<feature type="transmembrane region" description="Helical" evidence="1">
    <location>
        <begin position="109"/>
        <end position="127"/>
    </location>
</feature>
<protein>
    <submittedName>
        <fullName evidence="2">Uncharacterized protein</fullName>
    </submittedName>
</protein>
<keyword evidence="1" id="KW-0472">Membrane</keyword>
<keyword evidence="3" id="KW-1185">Reference proteome</keyword>
<name>A0A182NXX7_9DIPT</name>
<dbReference type="Proteomes" id="UP000075884">
    <property type="component" value="Unassembled WGS sequence"/>
</dbReference>
<evidence type="ECO:0000256" key="1">
    <source>
        <dbReference type="SAM" id="Phobius"/>
    </source>
</evidence>
<reference evidence="3" key="1">
    <citation type="submission" date="2013-03" db="EMBL/GenBank/DDBJ databases">
        <title>The Genome Sequence of Anopheles dirus WRAIR2.</title>
        <authorList>
            <consortium name="The Broad Institute Genomics Platform"/>
            <person name="Neafsey D.E."/>
            <person name="Walton C."/>
            <person name="Walker B."/>
            <person name="Young S.K."/>
            <person name="Zeng Q."/>
            <person name="Gargeya S."/>
            <person name="Fitzgerald M."/>
            <person name="Haas B."/>
            <person name="Abouelleil A."/>
            <person name="Allen A.W."/>
            <person name="Alvarado L."/>
            <person name="Arachchi H.M."/>
            <person name="Berlin A.M."/>
            <person name="Chapman S.B."/>
            <person name="Gainer-Dewar J."/>
            <person name="Goldberg J."/>
            <person name="Griggs A."/>
            <person name="Gujja S."/>
            <person name="Hansen M."/>
            <person name="Howarth C."/>
            <person name="Imamovic A."/>
            <person name="Ireland A."/>
            <person name="Larimer J."/>
            <person name="McCowan C."/>
            <person name="Murphy C."/>
            <person name="Pearson M."/>
            <person name="Poon T.W."/>
            <person name="Priest M."/>
            <person name="Roberts A."/>
            <person name="Saif S."/>
            <person name="Shea T."/>
            <person name="Sisk P."/>
            <person name="Sykes S."/>
            <person name="Wortman J."/>
            <person name="Nusbaum C."/>
            <person name="Birren B."/>
        </authorList>
    </citation>
    <scope>NUCLEOTIDE SEQUENCE [LARGE SCALE GENOMIC DNA]</scope>
    <source>
        <strain evidence="3">WRAIR2</strain>
    </source>
</reference>